<dbReference type="NCBIfam" id="TIGR04189">
    <property type="entry name" value="surface_SprA"/>
    <property type="match status" value="1"/>
</dbReference>
<feature type="domain" description="Gliding motility protein SprA N-terminal" evidence="2">
    <location>
        <begin position="1066"/>
        <end position="1576"/>
    </location>
</feature>
<organism evidence="3 4">
    <name type="scientific">Chryseobacterium jejuense</name>
    <dbReference type="NCBI Taxonomy" id="445960"/>
    <lineage>
        <taxon>Bacteria</taxon>
        <taxon>Pseudomonadati</taxon>
        <taxon>Bacteroidota</taxon>
        <taxon>Flavobacteriia</taxon>
        <taxon>Flavobacteriales</taxon>
        <taxon>Weeksellaceae</taxon>
        <taxon>Chryseobacterium group</taxon>
        <taxon>Chryseobacterium</taxon>
    </lineage>
</organism>
<feature type="domain" description="Gliding motility protein SprA N-terminal" evidence="2">
    <location>
        <begin position="54"/>
        <end position="352"/>
    </location>
</feature>
<comment type="caution">
    <text evidence="3">The sequence shown here is derived from an EMBL/GenBank/DDBJ whole genome shotgun (WGS) entry which is preliminary data.</text>
</comment>
<evidence type="ECO:0000313" key="4">
    <source>
        <dbReference type="Proteomes" id="UP000199426"/>
    </source>
</evidence>
<evidence type="ECO:0000259" key="2">
    <source>
        <dbReference type="Pfam" id="PF14349"/>
    </source>
</evidence>
<evidence type="ECO:0000256" key="1">
    <source>
        <dbReference type="SAM" id="SignalP"/>
    </source>
</evidence>
<dbReference type="EMBL" id="FNEG01000010">
    <property type="protein sequence ID" value="SDJ90296.1"/>
    <property type="molecule type" value="Genomic_DNA"/>
</dbReference>
<feature type="chain" id="PRO_5046917662" evidence="1">
    <location>
        <begin position="26"/>
        <end position="2370"/>
    </location>
</feature>
<keyword evidence="1" id="KW-0732">Signal</keyword>
<sequence>MVANNKHFKIFLFLSFLFMSVSAFTQQTKDTTIIRKQYEVADPTRYEAYFDIKTGMYYVYPKIGNTITGPPTAMSPEEYKEYVLALQTRAYYKEKSEKYNLLFRKDKSDARKKGLIPSVMINNKLFETLFGGNKIEIIPSGYASIDFAGLYQKIDNPLILPQNRTSFTFDIDQRIQLGLLGKVGENLQLKANYDTQSGFAFENRMNLVWQAKGSWKDLQSKGLGNVDKPNEGGEDKIIKRVEFGNVNMPLSTSLIRGSQSLFGVKTEFQLGKTFGTVVLSQQQGEARNIVVQGGGVMNNFKVNVTEYEENQHYFLGHYFLDKYDNALVNYPQINSKINITRLEVWVLDQGNSNLAYQKGIIGIRDLGEGGTAGAVLPDNSVSDLYNEVSAKAGTREAGKDYNGVYQGQSFAGSPPYVNGEHFIFNSKARKLNSNEFTFHPQLGYISLNQKLNDQQLLAVSYSYTVSGSNKVYKVGEFSEESPVLITKVLKVNNSVDVSSPMWKLMMKNIYSLDAGQVSPDGFILNLYYRDQKTGGKVNYLPDTNVKDVNLLKLMNWDRLNMNGDIQGNKDGTKGDGIFDFVPGVTIRPETGRIIFTKVQPFGDYMQQVLGTNDPQYVFHDLYDQIKPTGGQSIVPQRYTIEGRYKGVQGQGISLGAVNVPQGSVKVSANGVQLSEGVDYTVDYMLGTVTIINENVKQSGQAINISLENQLTFNTQRKRFLGLNLERRFNEHFILGGTVINYSESPLTQKVNFGQEAVNNTMAGINMMYNNQAPYLTRFTDKLPLIKTEAPSNINFKMEAAYLLPGLNNATNNQSYIDDFEQTTSKISLKEPAAWSLASRPEKNTEPPFNIPPKSDDITSGYGRGLLSWYYIDPRFWGVGGKAPGGITPQSVSNHASRRVMLSEIYNSRDFVAGDQTFTNTFDISFYPKEKGPYNVNPGTEPALSRWGGIMRPISVPNFVSSNIEYVEFWMMDPYADGNALGSNPKLLLHLGNVSEDILKDGKMLYENGIPAPGTASATTTSNWGVQPKQPPILYAFSTEGDGRKAQDVGYDGLSSDQEAMRFGNTFVNPVTNIVDPAVDDFVFYLSDKFTGSQAASLVERYKYFRNPDGNSEANSLSVASQTPDAEDINRDYNLDQIESYNEYPIKLDQASLSLGADNNIVDVKTVKADFLNGQSADVKWYLFRIPVSKFDKTQGAHSETVLNNVRFARLMLTGFENTSTLRFGTMDLVRSDWRKYPKSLAPYSDKELEPVTDEGVITDSEIEKLEVGSVNIEENALNQPPYVLPPGIDRQILSGNAGAQRQNEASLYMKANELRPGKAQGVFKNTSLDMRRYKKLKLFVHAHEPKGTITGIDNNTKFFIRFGNDATDNYYEYEASLKLTPTTAAAPMEIWPMENEVNLDIQNFVDAKIRRDKMYADKIMQRFLDPTFGGGDNQKRIYIKGRPSLGNVATIMIGVRNAGASRVPIDRILWVNEIRLSEIENDGGYAGNASLNFNLGDFATVNTNASYTSVGFGNIDSKPAERNQSTQSAFSINTAVNVDKLLPEKTGIKIPLNYSYSQTIEDPKYNPLDTDVEFSKAPNREQLKKVARTYTQQRSIGVVNMRKERVNQNKKPKFYDIENVSVTAVYNDDYFRDIYTKRNYRQYLRGYIDYNYTFKPWVIKPFNKMISDTAKSTKYLRWVKEFNINPIPTRLSFRTEIDRNYNELEFRNIEAILGGNTSGDINAIRNRNFYFGWQYGLGFNFTKSLKLEINSATRTLNDNLDVNTMDNKAIFGNVFRAGRPVLYNHRAQLNYKLPFQYLPYLDFIDAEVGYGFTYNWNARSTALYGMVNPENNRTESLGSIGQNTNVIQATATADLPKFFGQFNYFKNINTKLQKRKQEMDSLNNVYTKQWEKNRYRYKKYKFKNKLTPLQSAAFFLTSFKQLDVSYTENNGTVLPGILSAPNWYGSGQTLGGPTIGFLLGSQADIRRTVMENGWVSASNYMTDAYVRMSTRELRANLQVMPMNDFRIDLNVLHNFNSNFSHSGFNYVNGGVPDPNFTFATDMITYSNSTMMLNSSFKDGTAIYQAIRDNAINISQQLGGPNAEIGNDGFAKHYSIANAYVLIPAFRAALEGKSVSPMGNPKKAGMPLPNWRITYSGLKNIPIISGQFTKFDILHGYTATYTATGIQSNIDYHSNPNGYYQTVDNAGNIKPNDGDKINPYTFAQVGYVESFSPLLGIDVTMRNNMQFGLQYNKNRMMVLGLVNHTLTEDSNTEYVVRLGYIVRNFRLGTANVRGRGTRGKGSDLNIRGDISLRDSRTSIMNILLNDSQITGGQRLLNIKLSADYNVSENLNLRVFYEQMTSKYKISTAFPLSTIRAGISATFTFGESGGGL</sequence>
<accession>A0ABY0QCH2</accession>
<gene>
    <name evidence="3" type="ORF">SAMN05421542_4644</name>
</gene>
<reference evidence="3 4" key="1">
    <citation type="submission" date="2016-10" db="EMBL/GenBank/DDBJ databases">
        <authorList>
            <person name="Varghese N."/>
            <person name="Submissions S."/>
        </authorList>
    </citation>
    <scope>NUCLEOTIDE SEQUENCE [LARGE SCALE GENOMIC DNA]</scope>
    <source>
        <strain evidence="3 4">DSM 19299</strain>
    </source>
</reference>
<dbReference type="Proteomes" id="UP000199426">
    <property type="component" value="Unassembled WGS sequence"/>
</dbReference>
<name>A0ABY0QCH2_CHRJE</name>
<feature type="signal peptide" evidence="1">
    <location>
        <begin position="1"/>
        <end position="25"/>
    </location>
</feature>
<dbReference type="InterPro" id="IPR026377">
    <property type="entry name" value="Cell_surface_SprA"/>
</dbReference>
<keyword evidence="4" id="KW-1185">Reference proteome</keyword>
<dbReference type="Pfam" id="PF14349">
    <property type="entry name" value="SprA_N"/>
    <property type="match status" value="2"/>
</dbReference>
<proteinExistence type="predicted"/>
<protein>
    <submittedName>
        <fullName evidence="3">Cell surface protein SprA</fullName>
    </submittedName>
</protein>
<dbReference type="InterPro" id="IPR025684">
    <property type="entry name" value="SprA_N_dom"/>
</dbReference>
<evidence type="ECO:0000313" key="3">
    <source>
        <dbReference type="EMBL" id="SDJ90296.1"/>
    </source>
</evidence>